<dbReference type="PROSITE" id="PS50943">
    <property type="entry name" value="HTH_CROC1"/>
    <property type="match status" value="1"/>
</dbReference>
<dbReference type="EMBL" id="CAESAN010000003">
    <property type="protein sequence ID" value="CAB4334270.1"/>
    <property type="molecule type" value="Genomic_DNA"/>
</dbReference>
<protein>
    <submittedName>
        <fullName evidence="3">Unannotated protein</fullName>
    </submittedName>
</protein>
<dbReference type="SUPFAM" id="SSF47413">
    <property type="entry name" value="lambda repressor-like DNA-binding domains"/>
    <property type="match status" value="1"/>
</dbReference>
<dbReference type="InterPro" id="IPR001387">
    <property type="entry name" value="Cro/C1-type_HTH"/>
</dbReference>
<feature type="region of interest" description="Disordered" evidence="1">
    <location>
        <begin position="66"/>
        <end position="85"/>
    </location>
</feature>
<feature type="domain" description="HTH cro/C1-type" evidence="2">
    <location>
        <begin position="7"/>
        <end position="37"/>
    </location>
</feature>
<organism evidence="3">
    <name type="scientific">freshwater metagenome</name>
    <dbReference type="NCBI Taxonomy" id="449393"/>
    <lineage>
        <taxon>unclassified sequences</taxon>
        <taxon>metagenomes</taxon>
        <taxon>ecological metagenomes</taxon>
    </lineage>
</organism>
<accession>A0A6J5Z1Z3</accession>
<evidence type="ECO:0000256" key="1">
    <source>
        <dbReference type="SAM" id="MobiDB-lite"/>
    </source>
</evidence>
<dbReference type="CDD" id="cd00093">
    <property type="entry name" value="HTH_XRE"/>
    <property type="match status" value="1"/>
</dbReference>
<proteinExistence type="predicted"/>
<name>A0A6J5Z1Z3_9ZZZZ</name>
<dbReference type="InterPro" id="IPR010982">
    <property type="entry name" value="Lambda_DNA-bd_dom_sf"/>
</dbReference>
<gene>
    <name evidence="3" type="ORF">UFOPK3547_00055</name>
</gene>
<dbReference type="Gene3D" id="1.10.260.40">
    <property type="entry name" value="lambda repressor-like DNA-binding domains"/>
    <property type="match status" value="1"/>
</dbReference>
<sequence>MIDAAQMRAGRALLGWSQGDLGEKSGVSLPTIKRMESVGPGRSAGNTVAAVQKALEDAGVQFIPENGGGVGVRLKAPGSRGEEKP</sequence>
<dbReference type="AlphaFoldDB" id="A0A6J5Z1Z3"/>
<evidence type="ECO:0000259" key="2">
    <source>
        <dbReference type="PROSITE" id="PS50943"/>
    </source>
</evidence>
<dbReference type="GO" id="GO:0003677">
    <property type="term" value="F:DNA binding"/>
    <property type="evidence" value="ECO:0007669"/>
    <property type="project" value="InterPro"/>
</dbReference>
<evidence type="ECO:0000313" key="3">
    <source>
        <dbReference type="EMBL" id="CAB4334270.1"/>
    </source>
</evidence>
<reference evidence="3" key="1">
    <citation type="submission" date="2020-05" db="EMBL/GenBank/DDBJ databases">
        <authorList>
            <person name="Chiriac C."/>
            <person name="Salcher M."/>
            <person name="Ghai R."/>
            <person name="Kavagutti S V."/>
        </authorList>
    </citation>
    <scope>NUCLEOTIDE SEQUENCE</scope>
</reference>